<evidence type="ECO:0000313" key="3">
    <source>
        <dbReference type="Proteomes" id="UP000292362"/>
    </source>
</evidence>
<accession>A0A4V2JUM2</accession>
<organism evidence="2 3">
    <name type="scientific">Hamiltosporidium tvaerminnensis</name>
    <dbReference type="NCBI Taxonomy" id="1176355"/>
    <lineage>
        <taxon>Eukaryota</taxon>
        <taxon>Fungi</taxon>
        <taxon>Fungi incertae sedis</taxon>
        <taxon>Microsporidia</taxon>
        <taxon>Dubosqiidae</taxon>
        <taxon>Hamiltosporidium</taxon>
    </lineage>
</organism>
<sequence length="75" mass="8525">MNIRNDNLVNSENSKIKHYKNLILVVLLGIVLCFVCIVLACEIFASSGSKKNDVLDDNIICKKIRTEFIKTLKEK</sequence>
<gene>
    <name evidence="2" type="ORF">CWI37_0981p0010</name>
</gene>
<evidence type="ECO:0000256" key="1">
    <source>
        <dbReference type="SAM" id="Phobius"/>
    </source>
</evidence>
<evidence type="ECO:0000313" key="2">
    <source>
        <dbReference type="EMBL" id="TBU00512.1"/>
    </source>
</evidence>
<reference evidence="2 3" key="1">
    <citation type="submission" date="2017-12" db="EMBL/GenBank/DDBJ databases">
        <authorList>
            <person name="Pombert J.-F."/>
            <person name="Haag K.L."/>
            <person name="Ebert D."/>
        </authorList>
    </citation>
    <scope>NUCLEOTIDE SEQUENCE [LARGE SCALE GENOMIC DNA]</scope>
    <source>
        <strain evidence="2">FI-OER-3-3</strain>
    </source>
</reference>
<dbReference type="EMBL" id="PITJ01000981">
    <property type="protein sequence ID" value="TBU00512.1"/>
    <property type="molecule type" value="Genomic_DNA"/>
</dbReference>
<dbReference type="VEuPathDB" id="MicrosporidiaDB:CWI37_0981p0010"/>
<keyword evidence="1" id="KW-1133">Transmembrane helix</keyword>
<keyword evidence="1" id="KW-0472">Membrane</keyword>
<dbReference type="AlphaFoldDB" id="A0A4V2JUM2"/>
<name>A0A4V2JUM2_9MICR</name>
<proteinExistence type="predicted"/>
<comment type="caution">
    <text evidence="2">The sequence shown here is derived from an EMBL/GenBank/DDBJ whole genome shotgun (WGS) entry which is preliminary data.</text>
</comment>
<feature type="non-terminal residue" evidence="2">
    <location>
        <position position="75"/>
    </location>
</feature>
<feature type="transmembrane region" description="Helical" evidence="1">
    <location>
        <begin position="21"/>
        <end position="45"/>
    </location>
</feature>
<dbReference type="Proteomes" id="UP000292362">
    <property type="component" value="Unassembled WGS sequence"/>
</dbReference>
<keyword evidence="1" id="KW-0812">Transmembrane</keyword>
<protein>
    <submittedName>
        <fullName evidence="2">Uncharacterized protein</fullName>
    </submittedName>
</protein>